<dbReference type="InterPro" id="IPR001005">
    <property type="entry name" value="SANT/Myb"/>
</dbReference>
<dbReference type="SUPFAM" id="SSF46689">
    <property type="entry name" value="Homeodomain-like"/>
    <property type="match status" value="1"/>
</dbReference>
<dbReference type="InterPro" id="IPR009057">
    <property type="entry name" value="Homeodomain-like_sf"/>
</dbReference>
<dbReference type="OrthoDB" id="3045089at2759"/>
<feature type="domain" description="Myb-like" evidence="1">
    <location>
        <begin position="419"/>
        <end position="469"/>
    </location>
</feature>
<dbReference type="STRING" id="342668.A0A1B8GQ46"/>
<reference evidence="3" key="2">
    <citation type="journal article" date="2018" name="Nat. Commun.">
        <title>Extreme sensitivity to ultraviolet light in the fungal pathogen causing white-nose syndrome of bats.</title>
        <authorList>
            <person name="Palmer J.M."/>
            <person name="Drees K.P."/>
            <person name="Foster J.T."/>
            <person name="Lindner D.L."/>
        </authorList>
    </citation>
    <scope>NUCLEOTIDE SEQUENCE [LARGE SCALE GENOMIC DNA]</scope>
    <source>
        <strain evidence="3">UAMH 10579</strain>
    </source>
</reference>
<proteinExistence type="predicted"/>
<gene>
    <name evidence="2" type="ORF">VE01_03887</name>
</gene>
<dbReference type="CDD" id="cd00167">
    <property type="entry name" value="SANT"/>
    <property type="match status" value="1"/>
</dbReference>
<organism evidence="2 3">
    <name type="scientific">Pseudogymnoascus verrucosus</name>
    <dbReference type="NCBI Taxonomy" id="342668"/>
    <lineage>
        <taxon>Eukaryota</taxon>
        <taxon>Fungi</taxon>
        <taxon>Dikarya</taxon>
        <taxon>Ascomycota</taxon>
        <taxon>Pezizomycotina</taxon>
        <taxon>Leotiomycetes</taxon>
        <taxon>Thelebolales</taxon>
        <taxon>Thelebolaceae</taxon>
        <taxon>Pseudogymnoascus</taxon>
    </lineage>
</organism>
<dbReference type="InterPro" id="IPR054464">
    <property type="entry name" value="ULD_fung"/>
</dbReference>
<dbReference type="PANTHER" id="PTHR38886">
    <property type="entry name" value="SESA DOMAIN-CONTAINING PROTEIN"/>
    <property type="match status" value="1"/>
</dbReference>
<evidence type="ECO:0000313" key="3">
    <source>
        <dbReference type="Proteomes" id="UP000091956"/>
    </source>
</evidence>
<dbReference type="Gene3D" id="1.20.58.1880">
    <property type="match status" value="1"/>
</dbReference>
<dbReference type="RefSeq" id="XP_018131681.1">
    <property type="nucleotide sequence ID" value="XM_018273368.2"/>
</dbReference>
<dbReference type="PANTHER" id="PTHR38886:SF1">
    <property type="entry name" value="NACHT-NTPASE AND P-LOOP NTPASES N-TERMINAL DOMAIN-CONTAINING PROTEIN"/>
    <property type="match status" value="1"/>
</dbReference>
<name>A0A1B8GQ46_9PEZI</name>
<dbReference type="Proteomes" id="UP000091956">
    <property type="component" value="Unassembled WGS sequence"/>
</dbReference>
<reference evidence="2 3" key="1">
    <citation type="submission" date="2016-03" db="EMBL/GenBank/DDBJ databases">
        <title>Comparative genomics of Pseudogymnoascus destructans, the fungus causing white-nose syndrome of bats.</title>
        <authorList>
            <person name="Palmer J.M."/>
            <person name="Drees K.P."/>
            <person name="Foster J.T."/>
            <person name="Lindner D.L."/>
        </authorList>
    </citation>
    <scope>NUCLEOTIDE SEQUENCE [LARGE SCALE GENOMIC DNA]</scope>
    <source>
        <strain evidence="2 3">UAMH 10579</strain>
    </source>
</reference>
<evidence type="ECO:0000259" key="1">
    <source>
        <dbReference type="PROSITE" id="PS50090"/>
    </source>
</evidence>
<dbReference type="GeneID" id="28837273"/>
<protein>
    <recommendedName>
        <fullName evidence="1">Myb-like domain-containing protein</fullName>
    </recommendedName>
</protein>
<dbReference type="Pfam" id="PF00249">
    <property type="entry name" value="Myb_DNA-binding"/>
    <property type="match status" value="1"/>
</dbReference>
<accession>A0A1B8GQ46</accession>
<sequence length="494" mass="55644">MSVGFGFSTGDFIAAVELVSTVVGALRESGNSSTEYQTLISQLYTLETALLRVKRLELDDMQHSEVIALRQAASQCQRTIDGFLEKITKYQPSLRAGGSGRTIKDAWRKVKWALCQKEDLVRFKTDLMAHTESIEMLLMAVQMGATRISSTRNEGNHRTLIGKVQDLHSGCMQRLSLVLEHVSSGLRQGRELLEMTSETLRTNVRIFQVVLNIQSIVTRIPGQIERQQPVYLIDALGREMPFFLEFITSVESFTYVLQDNFKNIGTGAAKIGRGEFAIADVASNRDVNLGSAWETCFYPGQYVAMSLVFDSTYRSTWYCPKCREPLKGDSATDKDIECHKCKMIYRHSFVSNISPKPLSSFSTTDHTLSSGEVEREQIGPTGLKRTRTIDDGDEEMALFRRVRIKTSITPPSKDFRNTDPNPTSSYWSLQEQSIFPALLRHFGTDWSEIATFMTNKTETQVKTYYHRVVAYGDNSTLLRMSTGSESGESQPAQR</sequence>
<dbReference type="AlphaFoldDB" id="A0A1B8GQ46"/>
<dbReference type="SMART" id="SM00717">
    <property type="entry name" value="SANT"/>
    <property type="match status" value="1"/>
</dbReference>
<dbReference type="EMBL" id="KV460219">
    <property type="protein sequence ID" value="OBT97948.1"/>
    <property type="molecule type" value="Genomic_DNA"/>
</dbReference>
<evidence type="ECO:0000313" key="2">
    <source>
        <dbReference type="EMBL" id="OBT97948.1"/>
    </source>
</evidence>
<dbReference type="Pfam" id="PF22893">
    <property type="entry name" value="ULD_2"/>
    <property type="match status" value="1"/>
</dbReference>
<dbReference type="PROSITE" id="PS50090">
    <property type="entry name" value="MYB_LIKE"/>
    <property type="match status" value="1"/>
</dbReference>
<keyword evidence="3" id="KW-1185">Reference proteome</keyword>